<dbReference type="Pfam" id="PF10708">
    <property type="entry name" value="DUF2510"/>
    <property type="match status" value="1"/>
</dbReference>
<keyword evidence="1" id="KW-1133">Transmembrane helix</keyword>
<organism evidence="3">
    <name type="scientific">freshwater metagenome</name>
    <dbReference type="NCBI Taxonomy" id="449393"/>
    <lineage>
        <taxon>unclassified sequences</taxon>
        <taxon>metagenomes</taxon>
        <taxon>ecological metagenomes</taxon>
    </lineage>
</organism>
<accession>A0A6J7FXD2</accession>
<dbReference type="InterPro" id="IPR018929">
    <property type="entry name" value="DUF2510"/>
</dbReference>
<feature type="domain" description="DUF2510" evidence="2">
    <location>
        <begin position="127"/>
        <end position="153"/>
    </location>
</feature>
<name>A0A6J7FXD2_9ZZZZ</name>
<feature type="transmembrane region" description="Helical" evidence="1">
    <location>
        <begin position="51"/>
        <end position="71"/>
    </location>
</feature>
<evidence type="ECO:0000259" key="2">
    <source>
        <dbReference type="Pfam" id="PF10708"/>
    </source>
</evidence>
<feature type="transmembrane region" description="Helical" evidence="1">
    <location>
        <begin position="91"/>
        <end position="109"/>
    </location>
</feature>
<dbReference type="EMBL" id="CAFBMC010000044">
    <property type="protein sequence ID" value="CAB4900291.1"/>
    <property type="molecule type" value="Genomic_DNA"/>
</dbReference>
<sequence>MALKIGWAKIRITSRVFPKAGILTAVKTKRMAQPVYDDPNRLYEQPLWADLWFIVGFVLVVPDVLVFVLMLVKSSFSVELTGHAIGGYPFFLGRTVTLAFLGSVLPVLIRRSSRRERLRLRPARIEPGFYQDPVHKGVQRLWDGQEWTTEVKAGRRKDVPRMVFMAGVFFVVSLLLGLGASTKALNEAQTLQGGAAAMAGVTFFRG</sequence>
<protein>
    <submittedName>
        <fullName evidence="3">Unannotated protein</fullName>
    </submittedName>
</protein>
<evidence type="ECO:0000256" key="1">
    <source>
        <dbReference type="SAM" id="Phobius"/>
    </source>
</evidence>
<feature type="transmembrane region" description="Helical" evidence="1">
    <location>
        <begin position="162"/>
        <end position="181"/>
    </location>
</feature>
<evidence type="ECO:0000313" key="3">
    <source>
        <dbReference type="EMBL" id="CAB4900291.1"/>
    </source>
</evidence>
<keyword evidence="1" id="KW-0812">Transmembrane</keyword>
<dbReference type="AlphaFoldDB" id="A0A6J7FXD2"/>
<reference evidence="3" key="1">
    <citation type="submission" date="2020-05" db="EMBL/GenBank/DDBJ databases">
        <authorList>
            <person name="Chiriac C."/>
            <person name="Salcher M."/>
            <person name="Ghai R."/>
            <person name="Kavagutti S V."/>
        </authorList>
    </citation>
    <scope>NUCLEOTIDE SEQUENCE</scope>
</reference>
<keyword evidence="1" id="KW-0472">Membrane</keyword>
<gene>
    <name evidence="3" type="ORF">UFOPK3495_00917</name>
</gene>
<proteinExistence type="predicted"/>